<keyword evidence="2" id="KW-1003">Cell membrane</keyword>
<feature type="transmembrane region" description="Helical" evidence="7">
    <location>
        <begin position="102"/>
        <end position="121"/>
    </location>
</feature>
<evidence type="ECO:0000256" key="5">
    <source>
        <dbReference type="ARBA" id="ARBA00023136"/>
    </source>
</evidence>
<evidence type="ECO:0000256" key="2">
    <source>
        <dbReference type="ARBA" id="ARBA00022475"/>
    </source>
</evidence>
<evidence type="ECO:0000313" key="10">
    <source>
        <dbReference type="Proteomes" id="UP000527616"/>
    </source>
</evidence>
<name>A0A7Z0D7I5_9ACTN</name>
<accession>A0A7Z0D7I5</accession>
<dbReference type="Pfam" id="PF04024">
    <property type="entry name" value="PspC"/>
    <property type="match status" value="1"/>
</dbReference>
<proteinExistence type="predicted"/>
<dbReference type="EMBL" id="JACBZS010000001">
    <property type="protein sequence ID" value="NYI70317.1"/>
    <property type="molecule type" value="Genomic_DNA"/>
</dbReference>
<dbReference type="PANTHER" id="PTHR33885:SF3">
    <property type="entry name" value="PHAGE SHOCK PROTEIN C"/>
    <property type="match status" value="1"/>
</dbReference>
<gene>
    <name evidence="9" type="ORF">GGQ54_000877</name>
</gene>
<dbReference type="Proteomes" id="UP000527616">
    <property type="component" value="Unassembled WGS sequence"/>
</dbReference>
<dbReference type="RefSeq" id="WP_179444289.1">
    <property type="nucleotide sequence ID" value="NZ_JACBZS010000001.1"/>
</dbReference>
<keyword evidence="5 7" id="KW-0472">Membrane</keyword>
<dbReference type="InterPro" id="IPR052027">
    <property type="entry name" value="PspC"/>
</dbReference>
<keyword evidence="3 7" id="KW-0812">Transmembrane</keyword>
<dbReference type="AlphaFoldDB" id="A0A7Z0D7I5"/>
<feature type="domain" description="Phage shock protein PspC N-terminal" evidence="8">
    <location>
        <begin position="8"/>
        <end position="61"/>
    </location>
</feature>
<evidence type="ECO:0000259" key="8">
    <source>
        <dbReference type="Pfam" id="PF04024"/>
    </source>
</evidence>
<comment type="subcellular location">
    <subcellularLocation>
        <location evidence="1">Cell membrane</location>
        <topology evidence="1">Single-pass membrane protein</topology>
    </subcellularLocation>
</comment>
<feature type="transmembrane region" description="Helical" evidence="7">
    <location>
        <begin position="205"/>
        <end position="223"/>
    </location>
</feature>
<evidence type="ECO:0000256" key="7">
    <source>
        <dbReference type="SAM" id="Phobius"/>
    </source>
</evidence>
<sequence length="393" mass="41189">MSQLPVPRRRRDRSVVAGVCAAVAERWQVDPTLVRVAAVLLALSGGIGLVLYAIAGLLMPTTDEDQPPIERFVPGASRWPLWVWVVTALGACLFVGGIVGPIAPFGIMPALVLAAAWYFGYRRPRQRGLQGRAPEPLPPADPAPRAPAAGSWPTYRPGRLDQTVSDPVRPVASPAATAYPPLPPASRVRSAADRITPAGRWVRRAGLILAALSLLALVIARIGGAHLPLPVWLAVPTAALGLALVIGAFVGRPRGLAVVATLLLIATLGTSAAATVGDLSAPQERIVHTANDPAPTTRNLDVGTLDVDLSAAAADRPVTYRYSVAVGALRVRLPREGNVQVRYAVDVGRAAAPGQAEQDGLDLTGTWNYANDPDAPLTVIVLQVDTGSIEVAR</sequence>
<evidence type="ECO:0000256" key="4">
    <source>
        <dbReference type="ARBA" id="ARBA00022989"/>
    </source>
</evidence>
<feature type="compositionally biased region" description="Pro residues" evidence="6">
    <location>
        <begin position="135"/>
        <end position="145"/>
    </location>
</feature>
<feature type="transmembrane region" description="Helical" evidence="7">
    <location>
        <begin position="229"/>
        <end position="249"/>
    </location>
</feature>
<reference evidence="9 10" key="1">
    <citation type="submission" date="2020-07" db="EMBL/GenBank/DDBJ databases">
        <title>Sequencing the genomes of 1000 actinobacteria strains.</title>
        <authorList>
            <person name="Klenk H.-P."/>
        </authorList>
    </citation>
    <scope>NUCLEOTIDE SEQUENCE [LARGE SCALE GENOMIC DNA]</scope>
    <source>
        <strain evidence="9 10">DSM 103164</strain>
    </source>
</reference>
<dbReference type="InterPro" id="IPR007168">
    <property type="entry name" value="Phageshock_PspC_N"/>
</dbReference>
<evidence type="ECO:0000256" key="3">
    <source>
        <dbReference type="ARBA" id="ARBA00022692"/>
    </source>
</evidence>
<evidence type="ECO:0000256" key="6">
    <source>
        <dbReference type="SAM" id="MobiDB-lite"/>
    </source>
</evidence>
<dbReference type="GO" id="GO:0005886">
    <property type="term" value="C:plasma membrane"/>
    <property type="evidence" value="ECO:0007669"/>
    <property type="project" value="UniProtKB-SubCell"/>
</dbReference>
<feature type="transmembrane region" description="Helical" evidence="7">
    <location>
        <begin position="256"/>
        <end position="276"/>
    </location>
</feature>
<keyword evidence="4 7" id="KW-1133">Transmembrane helix</keyword>
<comment type="caution">
    <text evidence="9">The sequence shown here is derived from an EMBL/GenBank/DDBJ whole genome shotgun (WGS) entry which is preliminary data.</text>
</comment>
<feature type="region of interest" description="Disordered" evidence="6">
    <location>
        <begin position="129"/>
        <end position="152"/>
    </location>
</feature>
<organism evidence="9 10">
    <name type="scientific">Naumannella cuiyingiana</name>
    <dbReference type="NCBI Taxonomy" id="1347891"/>
    <lineage>
        <taxon>Bacteria</taxon>
        <taxon>Bacillati</taxon>
        <taxon>Actinomycetota</taxon>
        <taxon>Actinomycetes</taxon>
        <taxon>Propionibacteriales</taxon>
        <taxon>Propionibacteriaceae</taxon>
        <taxon>Naumannella</taxon>
    </lineage>
</organism>
<evidence type="ECO:0000256" key="1">
    <source>
        <dbReference type="ARBA" id="ARBA00004162"/>
    </source>
</evidence>
<keyword evidence="10" id="KW-1185">Reference proteome</keyword>
<feature type="transmembrane region" description="Helical" evidence="7">
    <location>
        <begin position="79"/>
        <end position="96"/>
    </location>
</feature>
<protein>
    <submittedName>
        <fullName evidence="9">Phage shock protein PspC (Stress-responsive transcriptional regulator)</fullName>
    </submittedName>
</protein>
<evidence type="ECO:0000313" key="9">
    <source>
        <dbReference type="EMBL" id="NYI70317.1"/>
    </source>
</evidence>
<feature type="transmembrane region" description="Helical" evidence="7">
    <location>
        <begin position="36"/>
        <end position="58"/>
    </location>
</feature>
<dbReference type="PANTHER" id="PTHR33885">
    <property type="entry name" value="PHAGE SHOCK PROTEIN C"/>
    <property type="match status" value="1"/>
</dbReference>